<reference evidence="2" key="1">
    <citation type="submission" date="2017-07" db="EMBL/GenBank/DDBJ databases">
        <title>Taro Niue Genome Assembly and Annotation.</title>
        <authorList>
            <person name="Atibalentja N."/>
            <person name="Keating K."/>
            <person name="Fields C.J."/>
        </authorList>
    </citation>
    <scope>NUCLEOTIDE SEQUENCE</scope>
    <source>
        <strain evidence="2">Niue_2</strain>
        <tissue evidence="2">Leaf</tissue>
    </source>
</reference>
<dbReference type="EMBL" id="NMUH01001410">
    <property type="protein sequence ID" value="MQL92077.1"/>
    <property type="molecule type" value="Genomic_DNA"/>
</dbReference>
<organism evidence="2 3">
    <name type="scientific">Colocasia esculenta</name>
    <name type="common">Wild taro</name>
    <name type="synonym">Arum esculentum</name>
    <dbReference type="NCBI Taxonomy" id="4460"/>
    <lineage>
        <taxon>Eukaryota</taxon>
        <taxon>Viridiplantae</taxon>
        <taxon>Streptophyta</taxon>
        <taxon>Embryophyta</taxon>
        <taxon>Tracheophyta</taxon>
        <taxon>Spermatophyta</taxon>
        <taxon>Magnoliopsida</taxon>
        <taxon>Liliopsida</taxon>
        <taxon>Araceae</taxon>
        <taxon>Aroideae</taxon>
        <taxon>Colocasieae</taxon>
        <taxon>Colocasia</taxon>
    </lineage>
</organism>
<dbReference type="AlphaFoldDB" id="A0A843VC16"/>
<gene>
    <name evidence="2" type="ORF">Taro_024698</name>
</gene>
<comment type="caution">
    <text evidence="2">The sequence shown here is derived from an EMBL/GenBank/DDBJ whole genome shotgun (WGS) entry which is preliminary data.</text>
</comment>
<feature type="non-terminal residue" evidence="2">
    <location>
        <position position="1"/>
    </location>
</feature>
<evidence type="ECO:0000313" key="2">
    <source>
        <dbReference type="EMBL" id="MQL92077.1"/>
    </source>
</evidence>
<evidence type="ECO:0000256" key="1">
    <source>
        <dbReference type="SAM" id="MobiDB-lite"/>
    </source>
</evidence>
<feature type="non-terminal residue" evidence="2">
    <location>
        <position position="90"/>
    </location>
</feature>
<accession>A0A843VC16</accession>
<sequence length="90" mass="10590">VEAEDLAVNNNCRQVHQQGHRRPYPLTSTSHKRQSMLPPAFGRRNLKWLIEEIEVVEEMIQRRVLSLYLGVCPRLLYLLSVLRNYGYVNL</sequence>
<evidence type="ECO:0000313" key="3">
    <source>
        <dbReference type="Proteomes" id="UP000652761"/>
    </source>
</evidence>
<proteinExistence type="predicted"/>
<feature type="region of interest" description="Disordered" evidence="1">
    <location>
        <begin position="17"/>
        <end position="36"/>
    </location>
</feature>
<dbReference type="Proteomes" id="UP000652761">
    <property type="component" value="Unassembled WGS sequence"/>
</dbReference>
<name>A0A843VC16_COLES</name>
<protein>
    <submittedName>
        <fullName evidence="2">Uncharacterized protein</fullName>
    </submittedName>
</protein>
<keyword evidence="3" id="KW-1185">Reference proteome</keyword>